<keyword evidence="1" id="KW-0812">Transmembrane</keyword>
<sequence>MVWRNIASLTAAALAWLVVEMICWVYLYDHEKTRIVTSTIASILIFYVVRYDHRHISAGWVVTMISMTIGFRYTRRLIMNEVDGMEGFLLGCLAANVVAAVIFFLGTFVGALD</sequence>
<dbReference type="EMBL" id="VSRR010001468">
    <property type="protein sequence ID" value="MPC25476.1"/>
    <property type="molecule type" value="Genomic_DNA"/>
</dbReference>
<evidence type="ECO:0000256" key="1">
    <source>
        <dbReference type="SAM" id="Phobius"/>
    </source>
</evidence>
<feature type="transmembrane region" description="Helical" evidence="1">
    <location>
        <begin position="87"/>
        <end position="112"/>
    </location>
</feature>
<name>A0A5B7DWV2_PORTR</name>
<evidence type="ECO:0000313" key="3">
    <source>
        <dbReference type="Proteomes" id="UP000324222"/>
    </source>
</evidence>
<keyword evidence="1" id="KW-1133">Transmembrane helix</keyword>
<organism evidence="2 3">
    <name type="scientific">Portunus trituberculatus</name>
    <name type="common">Swimming crab</name>
    <name type="synonym">Neptunus trituberculatus</name>
    <dbReference type="NCBI Taxonomy" id="210409"/>
    <lineage>
        <taxon>Eukaryota</taxon>
        <taxon>Metazoa</taxon>
        <taxon>Ecdysozoa</taxon>
        <taxon>Arthropoda</taxon>
        <taxon>Crustacea</taxon>
        <taxon>Multicrustacea</taxon>
        <taxon>Malacostraca</taxon>
        <taxon>Eumalacostraca</taxon>
        <taxon>Eucarida</taxon>
        <taxon>Decapoda</taxon>
        <taxon>Pleocyemata</taxon>
        <taxon>Brachyura</taxon>
        <taxon>Eubrachyura</taxon>
        <taxon>Portunoidea</taxon>
        <taxon>Portunidae</taxon>
        <taxon>Portuninae</taxon>
        <taxon>Portunus</taxon>
    </lineage>
</organism>
<dbReference type="Proteomes" id="UP000324222">
    <property type="component" value="Unassembled WGS sequence"/>
</dbReference>
<feature type="transmembrane region" description="Helical" evidence="1">
    <location>
        <begin position="57"/>
        <end position="75"/>
    </location>
</feature>
<keyword evidence="1" id="KW-0472">Membrane</keyword>
<evidence type="ECO:0000313" key="2">
    <source>
        <dbReference type="EMBL" id="MPC25476.1"/>
    </source>
</evidence>
<proteinExistence type="predicted"/>
<feature type="transmembrane region" description="Helical" evidence="1">
    <location>
        <begin position="35"/>
        <end position="51"/>
    </location>
</feature>
<reference evidence="2 3" key="1">
    <citation type="submission" date="2019-05" db="EMBL/GenBank/DDBJ databases">
        <title>Another draft genome of Portunus trituberculatus and its Hox gene families provides insights of decapod evolution.</title>
        <authorList>
            <person name="Jeong J.-H."/>
            <person name="Song I."/>
            <person name="Kim S."/>
            <person name="Choi T."/>
            <person name="Kim D."/>
            <person name="Ryu S."/>
            <person name="Kim W."/>
        </authorList>
    </citation>
    <scope>NUCLEOTIDE SEQUENCE [LARGE SCALE GENOMIC DNA]</scope>
    <source>
        <tissue evidence="2">Muscle</tissue>
    </source>
</reference>
<accession>A0A5B7DWV2</accession>
<keyword evidence="3" id="KW-1185">Reference proteome</keyword>
<protein>
    <submittedName>
        <fullName evidence="2">Uncharacterized protein</fullName>
    </submittedName>
</protein>
<comment type="caution">
    <text evidence="2">The sequence shown here is derived from an EMBL/GenBank/DDBJ whole genome shotgun (WGS) entry which is preliminary data.</text>
</comment>
<gene>
    <name evidence="2" type="ORF">E2C01_018593</name>
</gene>
<feature type="transmembrane region" description="Helical" evidence="1">
    <location>
        <begin position="6"/>
        <end position="28"/>
    </location>
</feature>
<dbReference type="AlphaFoldDB" id="A0A5B7DWV2"/>